<name>A0ABP2Y535_9GAMM</name>
<evidence type="ECO:0000313" key="4">
    <source>
        <dbReference type="Proteomes" id="UP000016534"/>
    </source>
</evidence>
<keyword evidence="1" id="KW-0175">Coiled coil</keyword>
<evidence type="ECO:0008006" key="5">
    <source>
        <dbReference type="Google" id="ProtNLM"/>
    </source>
</evidence>
<reference evidence="3" key="2">
    <citation type="submission" date="2013-04" db="EMBL/GenBank/DDBJ databases">
        <title>Genome sequence of Pseudoalteromonas undina.</title>
        <authorList>
            <person name="Xie B.-B."/>
            <person name="Rong J.-C."/>
            <person name="Qin Q.-L."/>
            <person name="Shu Y.-L."/>
            <person name="Zhang Y.-Z."/>
        </authorList>
    </citation>
    <scope>NUCLEOTIDE SEQUENCE</scope>
    <source>
        <strain evidence="3">NCIMB 2128</strain>
    </source>
</reference>
<feature type="compositionally biased region" description="Low complexity" evidence="2">
    <location>
        <begin position="29"/>
        <end position="39"/>
    </location>
</feature>
<dbReference type="EMBL" id="AHCF02000006">
    <property type="protein sequence ID" value="ERG62393.1"/>
    <property type="molecule type" value="Genomic_DNA"/>
</dbReference>
<evidence type="ECO:0000256" key="1">
    <source>
        <dbReference type="SAM" id="Coils"/>
    </source>
</evidence>
<feature type="coiled-coil region" evidence="1">
    <location>
        <begin position="69"/>
        <end position="117"/>
    </location>
</feature>
<feature type="region of interest" description="Disordered" evidence="2">
    <location>
        <begin position="29"/>
        <end position="49"/>
    </location>
</feature>
<dbReference type="Proteomes" id="UP000016534">
    <property type="component" value="Unassembled WGS sequence"/>
</dbReference>
<organism evidence="3 4">
    <name type="scientific">Pseudoalteromonas undina</name>
    <dbReference type="NCBI Taxonomy" id="43660"/>
    <lineage>
        <taxon>Bacteria</taxon>
        <taxon>Pseudomonadati</taxon>
        <taxon>Pseudomonadota</taxon>
        <taxon>Gammaproteobacteria</taxon>
        <taxon>Alteromonadales</taxon>
        <taxon>Pseudoalteromonadaceae</taxon>
        <taxon>Pseudoalteromonas</taxon>
    </lineage>
</organism>
<sequence length="138" mass="15074">MTSITFKNQYSSYNNPVNKVAKTSDVLPTSAAAATTSTAENQAPPNFIAKPEDKSFLENAQEALIYQRLGVDKETIAELKAAIEALAEELGEEGVDVDAIKEQIAELQKMLEQEFEKGTERMAMQPTHEKGKLVTALA</sequence>
<evidence type="ECO:0000256" key="2">
    <source>
        <dbReference type="SAM" id="MobiDB-lite"/>
    </source>
</evidence>
<proteinExistence type="predicted"/>
<gene>
    <name evidence="3" type="ORF">PUND_02593</name>
</gene>
<reference evidence="3" key="1">
    <citation type="journal article" date="2012" name="J. Bacteriol.">
        <title>Genome sequences of type strains of seven species of the marine bacterium Pseudoalteromonas.</title>
        <authorList>
            <person name="Xie B.B."/>
            <person name="Shu Y.L."/>
            <person name="Qin Q.L."/>
            <person name="Rong J.C."/>
            <person name="Zhang X.Y."/>
            <person name="Chen X.L."/>
            <person name="Shi M."/>
            <person name="He H.L."/>
            <person name="Zhou B.C."/>
            <person name="Zhang Y.Z."/>
        </authorList>
    </citation>
    <scope>NUCLEOTIDE SEQUENCE [LARGE SCALE GENOMIC DNA]</scope>
    <source>
        <strain evidence="3">NCIMB 2128</strain>
    </source>
</reference>
<accession>A0ABP2Y535</accession>
<comment type="caution">
    <text evidence="3">The sequence shown here is derived from an EMBL/GenBank/DDBJ whole genome shotgun (WGS) entry which is preliminary data.</text>
</comment>
<evidence type="ECO:0000313" key="3">
    <source>
        <dbReference type="EMBL" id="ERG62393.1"/>
    </source>
</evidence>
<protein>
    <recommendedName>
        <fullName evidence="5">Orphan protein</fullName>
    </recommendedName>
</protein>
<keyword evidence="4" id="KW-1185">Reference proteome</keyword>